<keyword evidence="3" id="KW-0378">Hydrolase</keyword>
<name>A0A953M2J2_9BACT</name>
<evidence type="ECO:0000313" key="7">
    <source>
        <dbReference type="Proteomes" id="UP000705867"/>
    </source>
</evidence>
<dbReference type="InterPro" id="IPR036866">
    <property type="entry name" value="RibonucZ/Hydroxyglut_hydro"/>
</dbReference>
<dbReference type="SMART" id="SM00849">
    <property type="entry name" value="Lactamase_B"/>
    <property type="match status" value="1"/>
</dbReference>
<dbReference type="GO" id="GO:0016787">
    <property type="term" value="F:hydrolase activity"/>
    <property type="evidence" value="ECO:0007669"/>
    <property type="project" value="UniProtKB-KW"/>
</dbReference>
<proteinExistence type="inferred from homology"/>
<comment type="similarity">
    <text evidence="1">Belongs to the metallo-beta-lactamase superfamily.</text>
</comment>
<protein>
    <submittedName>
        <fullName evidence="6">MBL fold metallo-hydrolase</fullName>
    </submittedName>
</protein>
<organism evidence="6 7">
    <name type="scientific">Candidatus Nitrobium versatile</name>
    <dbReference type="NCBI Taxonomy" id="2884831"/>
    <lineage>
        <taxon>Bacteria</taxon>
        <taxon>Pseudomonadati</taxon>
        <taxon>Nitrospirota</taxon>
        <taxon>Nitrospiria</taxon>
        <taxon>Nitrospirales</taxon>
        <taxon>Nitrospiraceae</taxon>
        <taxon>Candidatus Nitrobium</taxon>
    </lineage>
</organism>
<dbReference type="GO" id="GO:0046872">
    <property type="term" value="F:metal ion binding"/>
    <property type="evidence" value="ECO:0007669"/>
    <property type="project" value="UniProtKB-KW"/>
</dbReference>
<sequence>MKGCLALGDFELIWLDGGRFELDGGTTFGPVPKVLWGKKYPCDAENYVPISAWPVLVKTPQALVVIEAGLGNKLTEKQKQIFRVRGEWRVPQDLASLGLRREDIDYVLLTHYDWDHSAGVVMQEEGELKLTFPRARHVVQRKEWEDVLHPNRRSGSTYWPVNSELLRQSGNLELVDGAEEVVDGIRVLLSGGHTRGHQIITMESRGERAIHLGDLLPTHAHFNPLWITAYDNFPLDSIAMKEQWERWALEHGAWFTLYQDGSYLACRFDEKGNVMEKVEAQERKRPV</sequence>
<evidence type="ECO:0000313" key="6">
    <source>
        <dbReference type="EMBL" id="MBZ0157777.1"/>
    </source>
</evidence>
<feature type="domain" description="Metallo-beta-lactamase" evidence="5">
    <location>
        <begin position="51"/>
        <end position="251"/>
    </location>
</feature>
<evidence type="ECO:0000256" key="2">
    <source>
        <dbReference type="ARBA" id="ARBA00022723"/>
    </source>
</evidence>
<dbReference type="Gene3D" id="3.60.15.10">
    <property type="entry name" value="Ribonuclease Z/Hydroxyacylglutathione hydrolase-like"/>
    <property type="match status" value="1"/>
</dbReference>
<keyword evidence="4" id="KW-0862">Zinc</keyword>
<accession>A0A953M2J2</accession>
<dbReference type="PANTHER" id="PTHR42978:SF6">
    <property type="entry name" value="QUORUM-QUENCHING LACTONASE YTNP-RELATED"/>
    <property type="match status" value="1"/>
</dbReference>
<dbReference type="InterPro" id="IPR001279">
    <property type="entry name" value="Metallo-B-lactamas"/>
</dbReference>
<dbReference type="Proteomes" id="UP000705867">
    <property type="component" value="Unassembled WGS sequence"/>
</dbReference>
<reference evidence="6" key="2">
    <citation type="submission" date="2021-08" db="EMBL/GenBank/DDBJ databases">
        <authorList>
            <person name="Dalcin Martins P."/>
        </authorList>
    </citation>
    <scope>NUCLEOTIDE SEQUENCE</scope>
    <source>
        <strain evidence="6">MAG_39</strain>
    </source>
</reference>
<evidence type="ECO:0000256" key="1">
    <source>
        <dbReference type="ARBA" id="ARBA00007749"/>
    </source>
</evidence>
<comment type="caution">
    <text evidence="6">The sequence shown here is derived from an EMBL/GenBank/DDBJ whole genome shotgun (WGS) entry which is preliminary data.</text>
</comment>
<dbReference type="EMBL" id="JAIOIV010000127">
    <property type="protein sequence ID" value="MBZ0157777.1"/>
    <property type="molecule type" value="Genomic_DNA"/>
</dbReference>
<gene>
    <name evidence="6" type="ORF">K8I29_16395</name>
</gene>
<dbReference type="PANTHER" id="PTHR42978">
    <property type="entry name" value="QUORUM-QUENCHING LACTONASE YTNP-RELATED-RELATED"/>
    <property type="match status" value="1"/>
</dbReference>
<dbReference type="SUPFAM" id="SSF56281">
    <property type="entry name" value="Metallo-hydrolase/oxidoreductase"/>
    <property type="match status" value="1"/>
</dbReference>
<evidence type="ECO:0000259" key="5">
    <source>
        <dbReference type="SMART" id="SM00849"/>
    </source>
</evidence>
<evidence type="ECO:0000256" key="4">
    <source>
        <dbReference type="ARBA" id="ARBA00022833"/>
    </source>
</evidence>
<keyword evidence="2" id="KW-0479">Metal-binding</keyword>
<dbReference type="InterPro" id="IPR051013">
    <property type="entry name" value="MBL_superfamily_lactonases"/>
</dbReference>
<evidence type="ECO:0000256" key="3">
    <source>
        <dbReference type="ARBA" id="ARBA00022801"/>
    </source>
</evidence>
<reference evidence="6" key="1">
    <citation type="journal article" date="2021" name="bioRxiv">
        <title>Unraveling nitrogen, sulfur and carbon metabolic pathways and microbial community transcriptional responses to substrate deprivation and toxicity stresses in a bioreactor mimicking anoxic brackish coastal sediment conditions.</title>
        <authorList>
            <person name="Martins P.D."/>
            <person name="Echeveste M.J."/>
            <person name="Arshad A."/>
            <person name="Kurth J."/>
            <person name="Ouboter H."/>
            <person name="Jetten M.S.M."/>
            <person name="Welte C.U."/>
        </authorList>
    </citation>
    <scope>NUCLEOTIDE SEQUENCE</scope>
    <source>
        <strain evidence="6">MAG_39</strain>
    </source>
</reference>
<dbReference type="AlphaFoldDB" id="A0A953M2J2"/>
<dbReference type="Pfam" id="PF00753">
    <property type="entry name" value="Lactamase_B"/>
    <property type="match status" value="1"/>
</dbReference>